<evidence type="ECO:0000256" key="6">
    <source>
        <dbReference type="ARBA" id="ARBA00022603"/>
    </source>
</evidence>
<dbReference type="Pfam" id="PF00856">
    <property type="entry name" value="SET"/>
    <property type="match status" value="1"/>
</dbReference>
<dbReference type="OrthoDB" id="6627536at2759"/>
<evidence type="ECO:0000256" key="13">
    <source>
        <dbReference type="SAM" id="MobiDB-lite"/>
    </source>
</evidence>
<dbReference type="EMBL" id="CAJGYM010000043">
    <property type="protein sequence ID" value="CAD6194347.1"/>
    <property type="molecule type" value="Genomic_DNA"/>
</dbReference>
<keyword evidence="8" id="KW-0949">S-adenosyl-L-methionine</keyword>
<sequence>MGGISRKGMTLQELSDYDDFASAAVVDPVLRFRTHKMNPNFVTPTSYENQLFAEVIKVYSQNGDENGAIQGLYQVPFLKAYVMRLLVEKEIDFRKHLVRFLKIFHIDSGFTIRPCYRYSAEFCLGAKLIATRKWKKNEWIKQLAGVIKYIDPVKDTGFLKEGVNDFSVIYSSRSGKDQLYLGPAAYINHDCNSNCSFISKFSTAVIVAKRDIAAGEEITCSYGKHFFGESNRRCECKTCEDQKKGAFAPLVEIEEENIEENSRKTKCENWNSWVKKEKRLRHVDPKSYRYSWRRDAFDSQKLINELEEREKYIKEAFENTDPAPTVEREASLEHCPNDLTTPLPIRTSSDNGLYFNPDVLTPTEEIEVPKVAEVVVPPKPRKRNKRPRRKVLRKRKAAPLVEGPPREKRPWKRRYVEGKPMKTRSQSTMLNNEELQNEKKAEEANDTVETLPVPNYSHCGLESSEDEIEL</sequence>
<dbReference type="PROSITE" id="PS50280">
    <property type="entry name" value="SET"/>
    <property type="match status" value="1"/>
</dbReference>
<evidence type="ECO:0000256" key="8">
    <source>
        <dbReference type="ARBA" id="ARBA00022691"/>
    </source>
</evidence>
<dbReference type="InterPro" id="IPR025790">
    <property type="entry name" value="Suv4-20_animal"/>
</dbReference>
<keyword evidence="4" id="KW-0158">Chromosome</keyword>
<dbReference type="AlphaFoldDB" id="A0A8S1HGQ0"/>
<comment type="subcellular location">
    <subcellularLocation>
        <location evidence="2">Chromosome</location>
    </subcellularLocation>
    <subcellularLocation>
        <location evidence="1">Nucleus</location>
    </subcellularLocation>
</comment>
<protein>
    <recommendedName>
        <fullName evidence="3">[histone H4]-N-methyl-L-lysine(20) N-methyltransferase</fullName>
        <ecNumber evidence="3">2.1.1.362</ecNumber>
    </recommendedName>
</protein>
<dbReference type="SMART" id="SM00317">
    <property type="entry name" value="SET"/>
    <property type="match status" value="1"/>
</dbReference>
<organism evidence="15 16">
    <name type="scientific">Caenorhabditis auriculariae</name>
    <dbReference type="NCBI Taxonomy" id="2777116"/>
    <lineage>
        <taxon>Eukaryota</taxon>
        <taxon>Metazoa</taxon>
        <taxon>Ecdysozoa</taxon>
        <taxon>Nematoda</taxon>
        <taxon>Chromadorea</taxon>
        <taxon>Rhabditida</taxon>
        <taxon>Rhabditina</taxon>
        <taxon>Rhabditomorpha</taxon>
        <taxon>Rhabditoidea</taxon>
        <taxon>Rhabditidae</taxon>
        <taxon>Peloderinae</taxon>
        <taxon>Caenorhabditis</taxon>
    </lineage>
</organism>
<evidence type="ECO:0000256" key="5">
    <source>
        <dbReference type="ARBA" id="ARBA00022491"/>
    </source>
</evidence>
<name>A0A8S1HGQ0_9PELO</name>
<accession>A0A8S1HGQ0</accession>
<dbReference type="GO" id="GO:0005634">
    <property type="term" value="C:nucleus"/>
    <property type="evidence" value="ECO:0007669"/>
    <property type="project" value="UniProtKB-SubCell"/>
</dbReference>
<dbReference type="GO" id="GO:0032259">
    <property type="term" value="P:methylation"/>
    <property type="evidence" value="ECO:0007669"/>
    <property type="project" value="UniProtKB-KW"/>
</dbReference>
<evidence type="ECO:0000256" key="9">
    <source>
        <dbReference type="ARBA" id="ARBA00022853"/>
    </source>
</evidence>
<reference evidence="15" key="1">
    <citation type="submission" date="2020-10" db="EMBL/GenBank/DDBJ databases">
        <authorList>
            <person name="Kikuchi T."/>
        </authorList>
    </citation>
    <scope>NUCLEOTIDE SEQUENCE</scope>
    <source>
        <strain evidence="15">NKZ352</strain>
    </source>
</reference>
<evidence type="ECO:0000256" key="11">
    <source>
        <dbReference type="ARBA" id="ARBA00023163"/>
    </source>
</evidence>
<dbReference type="PANTHER" id="PTHR12977">
    <property type="entry name" value="SUPPRESSOR OF VARIEGATION 4-20-RELATED"/>
    <property type="match status" value="1"/>
</dbReference>
<dbReference type="InterPro" id="IPR041938">
    <property type="entry name" value="Hist-Lys_N-MTase_N"/>
</dbReference>
<feature type="compositionally biased region" description="Polar residues" evidence="13">
    <location>
        <begin position="423"/>
        <end position="434"/>
    </location>
</feature>
<keyword evidence="6" id="KW-0489">Methyltransferase</keyword>
<feature type="compositionally biased region" description="Basic residues" evidence="13">
    <location>
        <begin position="379"/>
        <end position="397"/>
    </location>
</feature>
<evidence type="ECO:0000256" key="7">
    <source>
        <dbReference type="ARBA" id="ARBA00022679"/>
    </source>
</evidence>
<gene>
    <name evidence="15" type="ORF">CAUJ_LOCUS10266</name>
</gene>
<feature type="domain" description="SET" evidence="14">
    <location>
        <begin position="108"/>
        <end position="223"/>
    </location>
</feature>
<evidence type="ECO:0000256" key="4">
    <source>
        <dbReference type="ARBA" id="ARBA00022454"/>
    </source>
</evidence>
<feature type="region of interest" description="Disordered" evidence="13">
    <location>
        <begin position="377"/>
        <end position="470"/>
    </location>
</feature>
<keyword evidence="5" id="KW-0678">Repressor</keyword>
<feature type="compositionally biased region" description="Basic and acidic residues" evidence="13">
    <location>
        <begin position="404"/>
        <end position="420"/>
    </location>
</feature>
<evidence type="ECO:0000256" key="3">
    <source>
        <dbReference type="ARBA" id="ARBA00012188"/>
    </source>
</evidence>
<dbReference type="SUPFAM" id="SSF82199">
    <property type="entry name" value="SET domain"/>
    <property type="match status" value="1"/>
</dbReference>
<dbReference type="GO" id="GO:0140941">
    <property type="term" value="F:histone H4K20me methyltransferase activity"/>
    <property type="evidence" value="ECO:0007669"/>
    <property type="project" value="UniProtKB-EC"/>
</dbReference>
<dbReference type="EC" id="2.1.1.362" evidence="3"/>
<dbReference type="CDD" id="cd10524">
    <property type="entry name" value="SET_Suv4-20-like"/>
    <property type="match status" value="1"/>
</dbReference>
<dbReference type="InterPro" id="IPR001214">
    <property type="entry name" value="SET_dom"/>
</dbReference>
<dbReference type="Proteomes" id="UP000835052">
    <property type="component" value="Unassembled WGS sequence"/>
</dbReference>
<evidence type="ECO:0000313" key="16">
    <source>
        <dbReference type="Proteomes" id="UP000835052"/>
    </source>
</evidence>
<evidence type="ECO:0000259" key="14">
    <source>
        <dbReference type="PROSITE" id="PS50280"/>
    </source>
</evidence>
<keyword evidence="12" id="KW-0539">Nucleus</keyword>
<keyword evidence="11" id="KW-0804">Transcription</keyword>
<evidence type="ECO:0000256" key="10">
    <source>
        <dbReference type="ARBA" id="ARBA00023015"/>
    </source>
</evidence>
<dbReference type="InterPro" id="IPR039977">
    <property type="entry name" value="Suv4-20/Set9"/>
</dbReference>
<comment type="caution">
    <text evidence="15">The sequence shown here is derived from an EMBL/GenBank/DDBJ whole genome shotgun (WGS) entry which is preliminary data.</text>
</comment>
<evidence type="ECO:0000313" key="15">
    <source>
        <dbReference type="EMBL" id="CAD6194347.1"/>
    </source>
</evidence>
<evidence type="ECO:0000256" key="12">
    <source>
        <dbReference type="ARBA" id="ARBA00023242"/>
    </source>
</evidence>
<dbReference type="PANTHER" id="PTHR12977:SF4">
    <property type="entry name" value="HISTONE-LYSINE N-METHYLTRANSFERASE KMT5B"/>
    <property type="match status" value="1"/>
</dbReference>
<evidence type="ECO:0000256" key="1">
    <source>
        <dbReference type="ARBA" id="ARBA00004123"/>
    </source>
</evidence>
<proteinExistence type="predicted"/>
<keyword evidence="9" id="KW-0156">Chromatin regulator</keyword>
<keyword evidence="10" id="KW-0805">Transcription regulation</keyword>
<dbReference type="Gene3D" id="2.170.270.10">
    <property type="entry name" value="SET domain"/>
    <property type="match status" value="1"/>
</dbReference>
<dbReference type="Gene3D" id="1.10.10.1700">
    <property type="entry name" value="Histone-lysine N-methyltransferase"/>
    <property type="match status" value="1"/>
</dbReference>
<keyword evidence="7" id="KW-0808">Transferase</keyword>
<keyword evidence="16" id="KW-1185">Reference proteome</keyword>
<dbReference type="InterPro" id="IPR046341">
    <property type="entry name" value="SET_dom_sf"/>
</dbReference>
<dbReference type="GO" id="GO:0005694">
    <property type="term" value="C:chromosome"/>
    <property type="evidence" value="ECO:0007669"/>
    <property type="project" value="UniProtKB-SubCell"/>
</dbReference>
<evidence type="ECO:0000256" key="2">
    <source>
        <dbReference type="ARBA" id="ARBA00004286"/>
    </source>
</evidence>
<dbReference type="PROSITE" id="PS51570">
    <property type="entry name" value="SAM_MT43_SUVAR420_2"/>
    <property type="match status" value="1"/>
</dbReference>